<comment type="subcellular location">
    <subcellularLocation>
        <location evidence="2">Cytoplasm</location>
    </subcellularLocation>
    <subcellularLocation>
        <location evidence="1">Secreted</location>
        <location evidence="1">Cell wall</location>
    </subcellularLocation>
</comment>
<evidence type="ECO:0000313" key="9">
    <source>
        <dbReference type="EMBL" id="KAJ5731949.1"/>
    </source>
</evidence>
<dbReference type="SUPFAM" id="SSF54373">
    <property type="entry name" value="FAD-linked reductases, C-terminal domain"/>
    <property type="match status" value="1"/>
</dbReference>
<dbReference type="Proteomes" id="UP001215712">
    <property type="component" value="Unassembled WGS sequence"/>
</dbReference>
<keyword evidence="6" id="KW-0285">Flavoprotein</keyword>
<comment type="similarity">
    <text evidence="3">Belongs to the GMC oxidoreductase family.</text>
</comment>
<dbReference type="Pfam" id="PF05199">
    <property type="entry name" value="GMC_oxred_C"/>
    <property type="match status" value="1"/>
</dbReference>
<dbReference type="PIRSF" id="PIRSF000137">
    <property type="entry name" value="Alcohol_oxidase"/>
    <property type="match status" value="1"/>
</dbReference>
<dbReference type="InterPro" id="IPR007867">
    <property type="entry name" value="GMC_OxRtase_C"/>
</dbReference>
<name>A0AAD6HPQ3_9EURO</name>
<keyword evidence="5" id="KW-0964">Secreted</keyword>
<evidence type="ECO:0000256" key="1">
    <source>
        <dbReference type="ARBA" id="ARBA00004191"/>
    </source>
</evidence>
<reference evidence="9" key="2">
    <citation type="submission" date="2023-01" db="EMBL/GenBank/DDBJ databases">
        <authorList>
            <person name="Petersen C."/>
        </authorList>
    </citation>
    <scope>NUCLEOTIDE SEQUENCE</scope>
    <source>
        <strain evidence="9">IBT 17514</strain>
    </source>
</reference>
<evidence type="ECO:0000259" key="8">
    <source>
        <dbReference type="Pfam" id="PF05199"/>
    </source>
</evidence>
<evidence type="ECO:0000256" key="6">
    <source>
        <dbReference type="PIRSR" id="PIRSR000137-2"/>
    </source>
</evidence>
<protein>
    <submittedName>
        <fullName evidence="9">Glucose-methanol-choline oxidoreductase-like protein</fullName>
    </submittedName>
</protein>
<dbReference type="AlphaFoldDB" id="A0AAD6HPQ3"/>
<dbReference type="EMBL" id="JAQJAN010000004">
    <property type="protein sequence ID" value="KAJ5731949.1"/>
    <property type="molecule type" value="Genomic_DNA"/>
</dbReference>
<evidence type="ECO:0000256" key="4">
    <source>
        <dbReference type="ARBA" id="ARBA00022490"/>
    </source>
</evidence>
<dbReference type="Pfam" id="PF00732">
    <property type="entry name" value="GMC_oxred_N"/>
    <property type="match status" value="1"/>
</dbReference>
<keyword evidence="6" id="KW-0274">FAD</keyword>
<dbReference type="Gene3D" id="3.30.560.10">
    <property type="entry name" value="Glucose Oxidase, domain 3"/>
    <property type="match status" value="1"/>
</dbReference>
<keyword evidence="5" id="KW-0134">Cell wall</keyword>
<comment type="caution">
    <text evidence="9">The sequence shown here is derived from an EMBL/GenBank/DDBJ whole genome shotgun (WGS) entry which is preliminary data.</text>
</comment>
<dbReference type="GO" id="GO:0005737">
    <property type="term" value="C:cytoplasm"/>
    <property type="evidence" value="ECO:0007669"/>
    <property type="project" value="UniProtKB-SubCell"/>
</dbReference>
<feature type="domain" description="Glucose-methanol-choline oxidoreductase N-terminal" evidence="7">
    <location>
        <begin position="6"/>
        <end position="316"/>
    </location>
</feature>
<dbReference type="Gene3D" id="3.50.50.60">
    <property type="entry name" value="FAD/NAD(P)-binding domain"/>
    <property type="match status" value="1"/>
</dbReference>
<gene>
    <name evidence="9" type="ORF">N7493_003430</name>
</gene>
<keyword evidence="10" id="KW-1185">Reference proteome</keyword>
<dbReference type="PANTHER" id="PTHR11552">
    <property type="entry name" value="GLUCOSE-METHANOL-CHOLINE GMC OXIDOREDUCTASE"/>
    <property type="match status" value="1"/>
</dbReference>
<feature type="binding site" evidence="6">
    <location>
        <position position="88"/>
    </location>
    <ligand>
        <name>FAD</name>
        <dbReference type="ChEBI" id="CHEBI:57692"/>
    </ligand>
</feature>
<dbReference type="GO" id="GO:0050660">
    <property type="term" value="F:flavin adenine dinucleotide binding"/>
    <property type="evidence" value="ECO:0007669"/>
    <property type="project" value="InterPro"/>
</dbReference>
<feature type="domain" description="Glucose-methanol-choline oxidoreductase C-terminal" evidence="8">
    <location>
        <begin position="457"/>
        <end position="597"/>
    </location>
</feature>
<organism evidence="9 10">
    <name type="scientific">Penicillium malachiteum</name>
    <dbReference type="NCBI Taxonomy" id="1324776"/>
    <lineage>
        <taxon>Eukaryota</taxon>
        <taxon>Fungi</taxon>
        <taxon>Dikarya</taxon>
        <taxon>Ascomycota</taxon>
        <taxon>Pezizomycotina</taxon>
        <taxon>Eurotiomycetes</taxon>
        <taxon>Eurotiomycetidae</taxon>
        <taxon>Eurotiales</taxon>
        <taxon>Aspergillaceae</taxon>
        <taxon>Penicillium</taxon>
    </lineage>
</organism>
<dbReference type="PANTHER" id="PTHR11552:SF210">
    <property type="entry name" value="GLUCOSE-METHANOL-CHOLINE OXIDOREDUCTASE N-TERMINAL DOMAIN-CONTAINING PROTEIN-RELATED"/>
    <property type="match status" value="1"/>
</dbReference>
<proteinExistence type="inferred from homology"/>
<evidence type="ECO:0000256" key="2">
    <source>
        <dbReference type="ARBA" id="ARBA00004496"/>
    </source>
</evidence>
<evidence type="ECO:0000313" key="10">
    <source>
        <dbReference type="Proteomes" id="UP001215712"/>
    </source>
</evidence>
<sequence length="611" mass="65199">MTSEADIIIVGGGTAGLVLASRLSENPDLQVLVLEAGQDQGQDPRVNTPALWSALVATDSSWNFMTEPQGALNGKQIPIPQGRLLGGTSAMNGLAWIANSKSNVNAWGALGNPGWDWETVNPYYKKTYTLTLPSDEKCEELSLGYVDPQIHTANGPLKVSFPDALIDPVANAWIESLRGMGYAMKHDPFSGQVCGSYINGATIDPIIKTRSYSLNAYYLPAKDRANLHVITGAQVHKVVLEPTTSGELAATGVQYALNGELITAKARLEVIVAAGVYNSPKLLELSGIGSSEILKKFDIPVLVDNPNVGENLQDHPLAGVSFEAQDFLNTKDDMMRGVPEAIGAAMAEYQEKQFGAFTVGGNYSSALLPLADFADSENGARELASVLSSMAPSASEDFEAELTNYVQSVLENKNEATGGYFTYPAQADFRGSGADSSRIDAKLPGNYISICVSILHPLSRGNSHITSAKAEDPPAIDPRYLSHPADLEMLARHTRFVDSIAASEPFASMLKPGGKRSPGAPADLRAVSLDEVKEYVQAAGKSTFHPTSTCSMMPREKGGVVDARLRVWGTRSLRVVDASVIPIIPTGNTQSAVYAIAERAADLIKEDLSKA</sequence>
<dbReference type="SUPFAM" id="SSF51905">
    <property type="entry name" value="FAD/NAD(P)-binding domain"/>
    <property type="match status" value="1"/>
</dbReference>
<accession>A0AAD6HPQ3</accession>
<evidence type="ECO:0000256" key="3">
    <source>
        <dbReference type="ARBA" id="ARBA00010790"/>
    </source>
</evidence>
<reference evidence="9" key="1">
    <citation type="journal article" date="2023" name="IMA Fungus">
        <title>Comparative genomic study of the Penicillium genus elucidates a diverse pangenome and 15 lateral gene transfer events.</title>
        <authorList>
            <person name="Petersen C."/>
            <person name="Sorensen T."/>
            <person name="Nielsen M.R."/>
            <person name="Sondergaard T.E."/>
            <person name="Sorensen J.L."/>
            <person name="Fitzpatrick D.A."/>
            <person name="Frisvad J.C."/>
            <person name="Nielsen K.L."/>
        </authorList>
    </citation>
    <scope>NUCLEOTIDE SEQUENCE</scope>
    <source>
        <strain evidence="9">IBT 17514</strain>
    </source>
</reference>
<feature type="binding site" evidence="6">
    <location>
        <position position="235"/>
    </location>
    <ligand>
        <name>FAD</name>
        <dbReference type="ChEBI" id="CHEBI:57692"/>
    </ligand>
</feature>
<comment type="cofactor">
    <cofactor evidence="6">
        <name>FAD</name>
        <dbReference type="ChEBI" id="CHEBI:57692"/>
    </cofactor>
</comment>
<dbReference type="InterPro" id="IPR036188">
    <property type="entry name" value="FAD/NAD-bd_sf"/>
</dbReference>
<dbReference type="InterPro" id="IPR012132">
    <property type="entry name" value="GMC_OxRdtase"/>
</dbReference>
<evidence type="ECO:0000256" key="5">
    <source>
        <dbReference type="ARBA" id="ARBA00022512"/>
    </source>
</evidence>
<evidence type="ECO:0000259" key="7">
    <source>
        <dbReference type="Pfam" id="PF00732"/>
    </source>
</evidence>
<dbReference type="InterPro" id="IPR000172">
    <property type="entry name" value="GMC_OxRdtase_N"/>
</dbReference>
<keyword evidence="4" id="KW-0963">Cytoplasm</keyword>
<dbReference type="GO" id="GO:0016614">
    <property type="term" value="F:oxidoreductase activity, acting on CH-OH group of donors"/>
    <property type="evidence" value="ECO:0007669"/>
    <property type="project" value="InterPro"/>
</dbReference>